<evidence type="ECO:0000256" key="2">
    <source>
        <dbReference type="ARBA" id="ARBA00022692"/>
    </source>
</evidence>
<dbReference type="InterPro" id="IPR013106">
    <property type="entry name" value="Ig_V-set"/>
</dbReference>
<sequence>MPVSAPWTHPPPCLLLILLLGLTGEAAEKEFQVIQPDKSVSVAAGETATLNCTLTFVHPVGPIQWFRGTGPGRELIYSFRVGHFPRITTAADTTKRNTMDYSIRISNITPADTGTYYCVKFRKGDPDAVPFMSGPGTQLVVSARPSPPVVSGPTMRAQPGQTVSFTCESHGFSPRNIILKWFKDGNELPASQTTVDPEGDSASYSLSSTANLLLVPGDVRSQVICQVDHVTLQGGPPLRGTANLSETIRVPPTVDVTQHPLSEKQVNIICQAKKFYPQRLQLTWLENGNVSRREIASTFTVNKDGTFNWTSRLLVFSSAYREDVVLTCQVEHDGQLVVAKNLTLKTSQGTVKIHGPETPAITFVVFLLGFKVLLVMSFTVTYIHRWWNL</sequence>
<dbReference type="FunFam" id="2.60.40.10:FF:000295">
    <property type="entry name" value="Tyrosine-protein phosphatase non-receptor type substrate 1"/>
    <property type="match status" value="1"/>
</dbReference>
<dbReference type="FunFam" id="2.60.40.10:FF:000490">
    <property type="entry name" value="Signal-regulatory protein beta 1"/>
    <property type="match status" value="1"/>
</dbReference>
<dbReference type="RefSeq" id="XP_011382837.1">
    <property type="nucleotide sequence ID" value="XM_011384535.2"/>
</dbReference>
<dbReference type="InterPro" id="IPR007110">
    <property type="entry name" value="Ig-like_dom"/>
</dbReference>
<gene>
    <name evidence="14" type="primary">LOC105308534</name>
</gene>
<dbReference type="SMART" id="SM00409">
    <property type="entry name" value="IG"/>
    <property type="match status" value="2"/>
</dbReference>
<evidence type="ECO:0000313" key="14">
    <source>
        <dbReference type="RefSeq" id="XP_011382837.1"/>
    </source>
</evidence>
<keyword evidence="9" id="KW-0393">Immunoglobulin domain</keyword>
<feature type="domain" description="Ig-like" evidence="12">
    <location>
        <begin position="145"/>
        <end position="245"/>
    </location>
</feature>
<dbReference type="AlphaFoldDB" id="A0A6P3RTN6"/>
<dbReference type="OrthoDB" id="6370831at2759"/>
<keyword evidence="13" id="KW-1185">Reference proteome</keyword>
<keyword evidence="2 10" id="KW-0812">Transmembrane</keyword>
<evidence type="ECO:0000256" key="3">
    <source>
        <dbReference type="ARBA" id="ARBA00022729"/>
    </source>
</evidence>
<proteinExistence type="predicted"/>
<evidence type="ECO:0000256" key="10">
    <source>
        <dbReference type="SAM" id="Phobius"/>
    </source>
</evidence>
<evidence type="ECO:0000256" key="6">
    <source>
        <dbReference type="ARBA" id="ARBA00023136"/>
    </source>
</evidence>
<dbReference type="Pfam" id="PF07686">
    <property type="entry name" value="V-set"/>
    <property type="match status" value="1"/>
</dbReference>
<keyword evidence="7" id="KW-1015">Disulfide bond</keyword>
<keyword evidence="4" id="KW-0677">Repeat</keyword>
<dbReference type="SMART" id="SM00406">
    <property type="entry name" value="IGv"/>
    <property type="match status" value="1"/>
</dbReference>
<dbReference type="PROSITE" id="PS50835">
    <property type="entry name" value="IG_LIKE"/>
    <property type="match status" value="3"/>
</dbReference>
<feature type="domain" description="Ig-like" evidence="12">
    <location>
        <begin position="252"/>
        <end position="343"/>
    </location>
</feature>
<keyword evidence="5 10" id="KW-1133">Transmembrane helix</keyword>
<dbReference type="SUPFAM" id="SSF48726">
    <property type="entry name" value="Immunoglobulin"/>
    <property type="match status" value="3"/>
</dbReference>
<reference evidence="14" key="1">
    <citation type="submission" date="2025-08" db="UniProtKB">
        <authorList>
            <consortium name="RefSeq"/>
        </authorList>
    </citation>
    <scope>IDENTIFICATION</scope>
    <source>
        <tissue evidence="14">Kidney</tissue>
    </source>
</reference>
<accession>A0A6P3RTN6</accession>
<dbReference type="GO" id="GO:0016020">
    <property type="term" value="C:membrane"/>
    <property type="evidence" value="ECO:0007669"/>
    <property type="project" value="UniProtKB-SubCell"/>
</dbReference>
<evidence type="ECO:0000256" key="8">
    <source>
        <dbReference type="ARBA" id="ARBA00023180"/>
    </source>
</evidence>
<dbReference type="FunFam" id="2.60.40.10:FF:000454">
    <property type="entry name" value="Tyrosine-protein phosphatase non-receptor type substrate 1"/>
    <property type="match status" value="1"/>
</dbReference>
<dbReference type="InterPro" id="IPR013783">
    <property type="entry name" value="Ig-like_fold"/>
</dbReference>
<dbReference type="CDD" id="cd05772">
    <property type="entry name" value="IgC1_SIRP_domain_2"/>
    <property type="match status" value="1"/>
</dbReference>
<evidence type="ECO:0000256" key="5">
    <source>
        <dbReference type="ARBA" id="ARBA00022989"/>
    </source>
</evidence>
<organism evidence="13 14">
    <name type="scientific">Pteropus vampyrus</name>
    <name type="common">Large flying fox</name>
    <dbReference type="NCBI Taxonomy" id="132908"/>
    <lineage>
        <taxon>Eukaryota</taxon>
        <taxon>Metazoa</taxon>
        <taxon>Chordata</taxon>
        <taxon>Craniata</taxon>
        <taxon>Vertebrata</taxon>
        <taxon>Euteleostomi</taxon>
        <taxon>Mammalia</taxon>
        <taxon>Eutheria</taxon>
        <taxon>Laurasiatheria</taxon>
        <taxon>Chiroptera</taxon>
        <taxon>Yinpterochiroptera</taxon>
        <taxon>Pteropodoidea</taxon>
        <taxon>Pteropodidae</taxon>
        <taxon>Pteropodinae</taxon>
        <taxon>Pteropus</taxon>
    </lineage>
</organism>
<dbReference type="Pfam" id="PF07654">
    <property type="entry name" value="C1-set"/>
    <property type="match status" value="2"/>
</dbReference>
<evidence type="ECO:0000256" key="4">
    <source>
        <dbReference type="ARBA" id="ARBA00022737"/>
    </source>
</evidence>
<dbReference type="InterPro" id="IPR051755">
    <property type="entry name" value="Ig-like_CS_Receptor"/>
</dbReference>
<evidence type="ECO:0000256" key="11">
    <source>
        <dbReference type="SAM" id="SignalP"/>
    </source>
</evidence>
<dbReference type="PANTHER" id="PTHR19971">
    <property type="entry name" value="SIGNAL-REGULATORY PROTEIN BETA"/>
    <property type="match status" value="1"/>
</dbReference>
<feature type="transmembrane region" description="Helical" evidence="10">
    <location>
        <begin position="360"/>
        <end position="383"/>
    </location>
</feature>
<dbReference type="Proteomes" id="UP000515202">
    <property type="component" value="Unplaced"/>
</dbReference>
<evidence type="ECO:0000256" key="1">
    <source>
        <dbReference type="ARBA" id="ARBA00004479"/>
    </source>
</evidence>
<keyword evidence="8" id="KW-0325">Glycoprotein</keyword>
<dbReference type="GeneID" id="105308534"/>
<evidence type="ECO:0000256" key="9">
    <source>
        <dbReference type="ARBA" id="ARBA00023319"/>
    </source>
</evidence>
<dbReference type="CDD" id="cd16085">
    <property type="entry name" value="IgC1_SIRP_domain_3"/>
    <property type="match status" value="1"/>
</dbReference>
<dbReference type="Gene3D" id="2.60.40.10">
    <property type="entry name" value="Immunoglobulins"/>
    <property type="match status" value="3"/>
</dbReference>
<dbReference type="KEGG" id="pvp:105308534"/>
<name>A0A6P3RTN6_PTEVA</name>
<keyword evidence="3 11" id="KW-0732">Signal</keyword>
<comment type="subcellular location">
    <subcellularLocation>
        <location evidence="1">Membrane</location>
        <topology evidence="1">Single-pass type I membrane protein</topology>
    </subcellularLocation>
</comment>
<protein>
    <submittedName>
        <fullName evidence="14">Signal-regulatory protein beta-1-like</fullName>
    </submittedName>
</protein>
<feature type="domain" description="Ig-like" evidence="12">
    <location>
        <begin position="12"/>
        <end position="118"/>
    </location>
</feature>
<evidence type="ECO:0000256" key="7">
    <source>
        <dbReference type="ARBA" id="ARBA00023157"/>
    </source>
</evidence>
<dbReference type="InterPro" id="IPR003599">
    <property type="entry name" value="Ig_sub"/>
</dbReference>
<dbReference type="SMART" id="SM00407">
    <property type="entry name" value="IGc1"/>
    <property type="match status" value="2"/>
</dbReference>
<feature type="signal peptide" evidence="11">
    <location>
        <begin position="1"/>
        <end position="27"/>
    </location>
</feature>
<feature type="chain" id="PRO_5027939406" evidence="11">
    <location>
        <begin position="28"/>
        <end position="389"/>
    </location>
</feature>
<dbReference type="InterPro" id="IPR036179">
    <property type="entry name" value="Ig-like_dom_sf"/>
</dbReference>
<evidence type="ECO:0000313" key="13">
    <source>
        <dbReference type="Proteomes" id="UP000515202"/>
    </source>
</evidence>
<evidence type="ECO:0000259" key="12">
    <source>
        <dbReference type="PROSITE" id="PS50835"/>
    </source>
</evidence>
<dbReference type="InterPro" id="IPR003597">
    <property type="entry name" value="Ig_C1-set"/>
</dbReference>
<keyword evidence="6 10" id="KW-0472">Membrane</keyword>